<feature type="domain" description="MHC class I-like antigen recognition-like" evidence="7">
    <location>
        <begin position="20"/>
        <end position="168"/>
    </location>
</feature>
<dbReference type="SUPFAM" id="SSF54452">
    <property type="entry name" value="MHC antigen-recognition domain"/>
    <property type="match status" value="1"/>
</dbReference>
<dbReference type="PRINTS" id="PR01638">
    <property type="entry name" value="MHCCLASSI"/>
</dbReference>
<dbReference type="GO" id="GO:0009897">
    <property type="term" value="C:external side of plasma membrane"/>
    <property type="evidence" value="ECO:0007669"/>
    <property type="project" value="TreeGrafter"/>
</dbReference>
<dbReference type="GO" id="GO:0006955">
    <property type="term" value="P:immune response"/>
    <property type="evidence" value="ECO:0007669"/>
    <property type="project" value="TreeGrafter"/>
</dbReference>
<comment type="caution">
    <text evidence="8">The sequence shown here is derived from an EMBL/GenBank/DDBJ whole genome shotgun (WGS) entry which is preliminary data.</text>
</comment>
<dbReference type="GO" id="GO:0005102">
    <property type="term" value="F:signaling receptor binding"/>
    <property type="evidence" value="ECO:0007669"/>
    <property type="project" value="TreeGrafter"/>
</dbReference>
<organism evidence="8 9">
    <name type="scientific">Galemys pyrenaicus</name>
    <name type="common">Iberian desman</name>
    <name type="synonym">Pyrenean desman</name>
    <dbReference type="NCBI Taxonomy" id="202257"/>
    <lineage>
        <taxon>Eukaryota</taxon>
        <taxon>Metazoa</taxon>
        <taxon>Chordata</taxon>
        <taxon>Craniata</taxon>
        <taxon>Vertebrata</taxon>
        <taxon>Euteleostomi</taxon>
        <taxon>Mammalia</taxon>
        <taxon>Eutheria</taxon>
        <taxon>Laurasiatheria</taxon>
        <taxon>Eulipotyphla</taxon>
        <taxon>Talpidae</taxon>
        <taxon>Galemys</taxon>
    </lineage>
</organism>
<dbReference type="EMBL" id="JAGFMF010011514">
    <property type="protein sequence ID" value="KAG8520754.1"/>
    <property type="molecule type" value="Genomic_DNA"/>
</dbReference>
<dbReference type="PANTHER" id="PTHR16675:SF251">
    <property type="entry name" value="HLA CLASS I HISTOCOMPATIBILITY ANTIGEN, C ALPHA CHAIN"/>
    <property type="match status" value="1"/>
</dbReference>
<keyword evidence="3" id="KW-0391">Immunity</keyword>
<proteinExistence type="inferred from homology"/>
<dbReference type="Proteomes" id="UP000700334">
    <property type="component" value="Unassembled WGS sequence"/>
</dbReference>
<dbReference type="OrthoDB" id="9835463at2759"/>
<evidence type="ECO:0000256" key="2">
    <source>
        <dbReference type="ARBA" id="ARBA00022451"/>
    </source>
</evidence>
<dbReference type="GO" id="GO:0042605">
    <property type="term" value="F:peptide antigen binding"/>
    <property type="evidence" value="ECO:0007669"/>
    <property type="project" value="TreeGrafter"/>
</dbReference>
<dbReference type="InterPro" id="IPR050208">
    <property type="entry name" value="MHC_class-I_related"/>
</dbReference>
<dbReference type="InterPro" id="IPR011161">
    <property type="entry name" value="MHC_I-like_Ag-recog"/>
</dbReference>
<gene>
    <name evidence="8" type="ORF">J0S82_004634</name>
</gene>
<dbReference type="AlphaFoldDB" id="A0A8J6AFI9"/>
<keyword evidence="4" id="KW-0472">Membrane</keyword>
<dbReference type="GO" id="GO:0042612">
    <property type="term" value="C:MHC class I protein complex"/>
    <property type="evidence" value="ECO:0007669"/>
    <property type="project" value="UniProtKB-KW"/>
</dbReference>
<dbReference type="GO" id="GO:0005615">
    <property type="term" value="C:extracellular space"/>
    <property type="evidence" value="ECO:0007669"/>
    <property type="project" value="TreeGrafter"/>
</dbReference>
<reference evidence="8" key="1">
    <citation type="journal article" date="2021" name="Evol. Appl.">
        <title>The genome of the Pyrenean desman and the effects of bottlenecks and inbreeding on the genomic landscape of an endangered species.</title>
        <authorList>
            <person name="Escoda L."/>
            <person name="Castresana J."/>
        </authorList>
    </citation>
    <scope>NUCLEOTIDE SEQUENCE</scope>
    <source>
        <strain evidence="8">IBE-C5619</strain>
    </source>
</reference>
<sequence length="199" mass="22562">MKEDPFVPENSLKEKKAHQVLRETRFITVGYVGDTQFGRFDSDTERLRLLPRVLWMEQKEPENGEPETGKVQATARAFVVNLCTAFQYYNHSVDGHLLHGYDQSACDGEDYVALNEEDLGSWTTVNRTAQITLRKWEVTGGADHLRNYLEGMCLEGLRSYLEKGKEKLQHTGAFVLVGGEANHLLTPDEELIRKPPVAP</sequence>
<comment type="similarity">
    <text evidence="6">Belongs to the MHC class I family.</text>
</comment>
<evidence type="ECO:0000256" key="5">
    <source>
        <dbReference type="ARBA" id="ARBA00023180"/>
    </source>
</evidence>
<evidence type="ECO:0000313" key="9">
    <source>
        <dbReference type="Proteomes" id="UP000700334"/>
    </source>
</evidence>
<dbReference type="InterPro" id="IPR011162">
    <property type="entry name" value="MHC_I/II-like_Ag-recog"/>
</dbReference>
<evidence type="ECO:0000256" key="1">
    <source>
        <dbReference type="ARBA" id="ARBA00004479"/>
    </source>
</evidence>
<dbReference type="PANTHER" id="PTHR16675">
    <property type="entry name" value="MHC CLASS I-RELATED"/>
    <property type="match status" value="1"/>
</dbReference>
<accession>A0A8J6AFI9</accession>
<evidence type="ECO:0000256" key="3">
    <source>
        <dbReference type="ARBA" id="ARBA00022859"/>
    </source>
</evidence>
<dbReference type="FunFam" id="3.30.500.10:FF:000001">
    <property type="entry name" value="H-2 class I histocompatibility antigen, alpha chain"/>
    <property type="match status" value="1"/>
</dbReference>
<keyword evidence="5" id="KW-0325">Glycoprotein</keyword>
<dbReference type="GO" id="GO:0098553">
    <property type="term" value="C:lumenal side of endoplasmic reticulum membrane"/>
    <property type="evidence" value="ECO:0007669"/>
    <property type="project" value="UniProtKB-ARBA"/>
</dbReference>
<evidence type="ECO:0000259" key="7">
    <source>
        <dbReference type="Pfam" id="PF00129"/>
    </source>
</evidence>
<dbReference type="Gene3D" id="3.30.500.10">
    <property type="entry name" value="MHC class I-like antigen recognition-like"/>
    <property type="match status" value="1"/>
</dbReference>
<dbReference type="GO" id="GO:0002486">
    <property type="term" value="P:antigen processing and presentation of endogenous peptide antigen via MHC class I via ER pathway, TAP-independent"/>
    <property type="evidence" value="ECO:0007669"/>
    <property type="project" value="TreeGrafter"/>
</dbReference>
<name>A0A8J6AFI9_GALPY</name>
<dbReference type="GO" id="GO:0030670">
    <property type="term" value="C:phagocytic vesicle membrane"/>
    <property type="evidence" value="ECO:0007669"/>
    <property type="project" value="UniProtKB-ARBA"/>
</dbReference>
<comment type="subcellular location">
    <subcellularLocation>
        <location evidence="1">Membrane</location>
        <topology evidence="1">Single-pass type I membrane protein</topology>
    </subcellularLocation>
</comment>
<keyword evidence="9" id="KW-1185">Reference proteome</keyword>
<evidence type="ECO:0000313" key="8">
    <source>
        <dbReference type="EMBL" id="KAG8520754.1"/>
    </source>
</evidence>
<protein>
    <submittedName>
        <fullName evidence="8">HLA class I histocompatibility antigen, B-57 alpha chain</fullName>
    </submittedName>
</protein>
<dbReference type="InterPro" id="IPR001039">
    <property type="entry name" value="MHC_I_a_a1/a2"/>
</dbReference>
<evidence type="ECO:0000256" key="6">
    <source>
        <dbReference type="RuleBase" id="RU004439"/>
    </source>
</evidence>
<dbReference type="InterPro" id="IPR037055">
    <property type="entry name" value="MHC_I-like_Ag-recog_sf"/>
</dbReference>
<dbReference type="GO" id="GO:0002476">
    <property type="term" value="P:antigen processing and presentation of endogenous peptide antigen via MHC class Ib"/>
    <property type="evidence" value="ECO:0007669"/>
    <property type="project" value="TreeGrafter"/>
</dbReference>
<keyword evidence="2" id="KW-0490">MHC I</keyword>
<dbReference type="GO" id="GO:0001916">
    <property type="term" value="P:positive regulation of T cell mediated cytotoxicity"/>
    <property type="evidence" value="ECO:0007669"/>
    <property type="project" value="TreeGrafter"/>
</dbReference>
<evidence type="ECO:0000256" key="4">
    <source>
        <dbReference type="ARBA" id="ARBA00023136"/>
    </source>
</evidence>
<dbReference type="Pfam" id="PF00129">
    <property type="entry name" value="MHC_I"/>
    <property type="match status" value="1"/>
</dbReference>